<proteinExistence type="predicted"/>
<feature type="compositionally biased region" description="Gly residues" evidence="1">
    <location>
        <begin position="518"/>
        <end position="546"/>
    </location>
</feature>
<dbReference type="InParanoid" id="D7G8C7"/>
<reference evidence="3 4" key="1">
    <citation type="journal article" date="2010" name="Nature">
        <title>The Ectocarpus genome and the independent evolution of multicellularity in brown algae.</title>
        <authorList>
            <person name="Cock J.M."/>
            <person name="Sterck L."/>
            <person name="Rouze P."/>
            <person name="Scornet D."/>
            <person name="Allen A.E."/>
            <person name="Amoutzias G."/>
            <person name="Anthouard V."/>
            <person name="Artiguenave F."/>
            <person name="Aury J.M."/>
            <person name="Badger J.H."/>
            <person name="Beszteri B."/>
            <person name="Billiau K."/>
            <person name="Bonnet E."/>
            <person name="Bothwell J.H."/>
            <person name="Bowler C."/>
            <person name="Boyen C."/>
            <person name="Brownlee C."/>
            <person name="Carrano C.J."/>
            <person name="Charrier B."/>
            <person name="Cho G.Y."/>
            <person name="Coelho S.M."/>
            <person name="Collen J."/>
            <person name="Corre E."/>
            <person name="Da Silva C."/>
            <person name="Delage L."/>
            <person name="Delaroque N."/>
            <person name="Dittami S.M."/>
            <person name="Doulbeau S."/>
            <person name="Elias M."/>
            <person name="Farnham G."/>
            <person name="Gachon C.M."/>
            <person name="Gschloessl B."/>
            <person name="Heesch S."/>
            <person name="Jabbari K."/>
            <person name="Jubin C."/>
            <person name="Kawai H."/>
            <person name="Kimura K."/>
            <person name="Kloareg B."/>
            <person name="Kupper F.C."/>
            <person name="Lang D."/>
            <person name="Le Bail A."/>
            <person name="Leblanc C."/>
            <person name="Lerouge P."/>
            <person name="Lohr M."/>
            <person name="Lopez P.J."/>
            <person name="Martens C."/>
            <person name="Maumus F."/>
            <person name="Michel G."/>
            <person name="Miranda-Saavedra D."/>
            <person name="Morales J."/>
            <person name="Moreau H."/>
            <person name="Motomura T."/>
            <person name="Nagasato C."/>
            <person name="Napoli C.A."/>
            <person name="Nelson D.R."/>
            <person name="Nyvall-Collen P."/>
            <person name="Peters A.F."/>
            <person name="Pommier C."/>
            <person name="Potin P."/>
            <person name="Poulain J."/>
            <person name="Quesneville H."/>
            <person name="Read B."/>
            <person name="Rensing S.A."/>
            <person name="Ritter A."/>
            <person name="Rousvoal S."/>
            <person name="Samanta M."/>
            <person name="Samson G."/>
            <person name="Schroeder D.C."/>
            <person name="Segurens B."/>
            <person name="Strittmatter M."/>
            <person name="Tonon T."/>
            <person name="Tregear J.W."/>
            <person name="Valentin K."/>
            <person name="von Dassow P."/>
            <person name="Yamagishi T."/>
            <person name="Van de Peer Y."/>
            <person name="Wincker P."/>
        </authorList>
    </citation>
    <scope>NUCLEOTIDE SEQUENCE [LARGE SCALE GENOMIC DNA]</scope>
    <source>
        <strain evidence="4">Ec32 / CCAP1310/4</strain>
    </source>
</reference>
<feature type="region of interest" description="Disordered" evidence="1">
    <location>
        <begin position="482"/>
        <end position="578"/>
    </location>
</feature>
<dbReference type="AlphaFoldDB" id="D7G8C7"/>
<evidence type="ECO:0000313" key="3">
    <source>
        <dbReference type="EMBL" id="CBJ27979.1"/>
    </source>
</evidence>
<feature type="compositionally biased region" description="Basic residues" evidence="1">
    <location>
        <begin position="635"/>
        <end position="652"/>
    </location>
</feature>
<accession>D7G8C7</accession>
<evidence type="ECO:0000259" key="2">
    <source>
        <dbReference type="Pfam" id="PF10551"/>
    </source>
</evidence>
<sequence length="652" mass="69967">MKVRSMRDAFDAERKADNGVFNDAQLFVSHLQQSEAFMRFKADEQGRITSIAWAYQQQKYNAVRYHSVIVQDNTFNTNIYKFHLALIVVVDKENHSQIAMQALLSDERSESFEFVFESFKQLCEGGTPEVVFTDCDAAAMLAIAKVYPSALNKLCIWHTMGNIREHGGGLEKGVLGQVLQLFKAAAYAQTEEYFLQCKGALLDLLPPESKMYEYMEKNIFGTGFRQLVTSSVSCPLSLSRPVTCDRRAGKWASYVHPGLHTLGIASTQRVESMNAAVKKLVTRKGDMVDLGRALLGKVQDDINRTQRRNLGGTVARVAVQGHSYVESFRTKHLRTFNFVLNAVKYEQCSQHATEDTEAQILGALSYEAIPVVRDEEAARRLFEELVADPTKANLTYDTGSGELVDPSIPTSEAAGVSMVSRTSVPHFAELLRDQNVHTVVRITPMSTASECGHLVALGPDGFFLCTCLRQLVYGLLCPHAIKGDAGDPGRGGRGRGGKGSTGRGRAGEKGDPGSSSQGSGGGGNGGRRSGGRGGGTGHGRAGGGVNSAGFATGSPSGTTGVRRASHPPAGSDTTSAAPIGFQAAPVNGAHTSEGLALPFRALDNVDVSRRGGGQASPPFQTTAHLVQLGRLQPPPRKKQTGPSKRHKSSSAP</sequence>
<dbReference type="GO" id="GO:0006355">
    <property type="term" value="P:regulation of DNA-templated transcription"/>
    <property type="evidence" value="ECO:0007669"/>
    <property type="project" value="InterPro"/>
</dbReference>
<dbReference type="Proteomes" id="UP000002630">
    <property type="component" value="Linkage Group LG33"/>
</dbReference>
<protein>
    <submittedName>
        <fullName evidence="3">Far-red impaired response protein</fullName>
    </submittedName>
</protein>
<evidence type="ECO:0000313" key="4">
    <source>
        <dbReference type="Proteomes" id="UP000002630"/>
    </source>
</evidence>
<feature type="domain" description="MULE transposase" evidence="2">
    <location>
        <begin position="68"/>
        <end position="161"/>
    </location>
</feature>
<dbReference type="PANTHER" id="PTHR31669:SF251">
    <property type="entry name" value="PROTEIN FAR1-RELATED SEQUENCE"/>
    <property type="match status" value="1"/>
</dbReference>
<evidence type="ECO:0000256" key="1">
    <source>
        <dbReference type="SAM" id="MobiDB-lite"/>
    </source>
</evidence>
<keyword evidence="4" id="KW-1185">Reference proteome</keyword>
<dbReference type="InterPro" id="IPR018289">
    <property type="entry name" value="MULE_transposase_dom"/>
</dbReference>
<name>D7G8C7_ECTSI</name>
<organism evidence="3 4">
    <name type="scientific">Ectocarpus siliculosus</name>
    <name type="common">Brown alga</name>
    <name type="synonym">Conferva siliculosa</name>
    <dbReference type="NCBI Taxonomy" id="2880"/>
    <lineage>
        <taxon>Eukaryota</taxon>
        <taxon>Sar</taxon>
        <taxon>Stramenopiles</taxon>
        <taxon>Ochrophyta</taxon>
        <taxon>PX clade</taxon>
        <taxon>Phaeophyceae</taxon>
        <taxon>Ectocarpales</taxon>
        <taxon>Ectocarpaceae</taxon>
        <taxon>Ectocarpus</taxon>
    </lineage>
</organism>
<dbReference type="EMBL" id="FN649117">
    <property type="protein sequence ID" value="CBJ27979.1"/>
    <property type="molecule type" value="Genomic_DNA"/>
</dbReference>
<dbReference type="Pfam" id="PF10551">
    <property type="entry name" value="MULE"/>
    <property type="match status" value="1"/>
</dbReference>
<dbReference type="STRING" id="2880.D7G8C7"/>
<dbReference type="EMBL" id="FN649758">
    <property type="protein sequence ID" value="CBJ27979.1"/>
    <property type="molecule type" value="Genomic_DNA"/>
</dbReference>
<feature type="region of interest" description="Disordered" evidence="1">
    <location>
        <begin position="607"/>
        <end position="652"/>
    </location>
</feature>
<dbReference type="PANTHER" id="PTHR31669">
    <property type="entry name" value="PROTEIN FAR1-RELATED SEQUENCE 10-RELATED"/>
    <property type="match status" value="1"/>
</dbReference>
<dbReference type="OrthoDB" id="3261031at2759"/>
<dbReference type="InterPro" id="IPR031052">
    <property type="entry name" value="FHY3/FAR1"/>
</dbReference>
<gene>
    <name evidence="3" type="ORF">Esi_0088_0073</name>
</gene>